<dbReference type="InterPro" id="IPR004839">
    <property type="entry name" value="Aminotransferase_I/II_large"/>
</dbReference>
<dbReference type="NCBIfam" id="TIGR01140">
    <property type="entry name" value="L_thr_O3P_dcar"/>
    <property type="match status" value="1"/>
</dbReference>
<organism evidence="11 12">
    <name type="scientific">Herminiimonas contaminans</name>
    <dbReference type="NCBI Taxonomy" id="1111140"/>
    <lineage>
        <taxon>Bacteria</taxon>
        <taxon>Pseudomonadati</taxon>
        <taxon>Pseudomonadota</taxon>
        <taxon>Betaproteobacteria</taxon>
        <taxon>Burkholderiales</taxon>
        <taxon>Oxalobacteraceae</taxon>
        <taxon>Herminiimonas</taxon>
    </lineage>
</organism>
<dbReference type="InterPro" id="IPR004838">
    <property type="entry name" value="NHTrfase_class1_PyrdxlP-BS"/>
</dbReference>
<evidence type="ECO:0000256" key="4">
    <source>
        <dbReference type="ARBA" id="ARBA00012285"/>
    </source>
</evidence>
<dbReference type="EMBL" id="JADOEL010000002">
    <property type="protein sequence ID" value="MBF8176864.1"/>
    <property type="molecule type" value="Genomic_DNA"/>
</dbReference>
<reference evidence="11 12" key="1">
    <citation type="submission" date="2020-11" db="EMBL/GenBank/DDBJ databases">
        <title>WGS of Herminiimonas contaminans strain Marseille-Q4544 isolated from planarians Schmidtea mediterranea.</title>
        <authorList>
            <person name="Kangale L."/>
        </authorList>
    </citation>
    <scope>NUCLEOTIDE SEQUENCE [LARGE SCALE GENOMIC DNA]</scope>
    <source>
        <strain evidence="11 12">Marseille-Q4544</strain>
    </source>
</reference>
<feature type="domain" description="Aminotransferase class I/classII large" evidence="10">
    <location>
        <begin position="41"/>
        <end position="296"/>
    </location>
</feature>
<protein>
    <recommendedName>
        <fullName evidence="4">threonine-phosphate decarboxylase</fullName>
        <ecNumber evidence="4">4.1.1.81</ecNumber>
    </recommendedName>
    <alternativeName>
        <fullName evidence="8">L-threonine-O-3-phosphate decarboxylase</fullName>
    </alternativeName>
</protein>
<dbReference type="PANTHER" id="PTHR42885">
    <property type="entry name" value="HISTIDINOL-PHOSPHATE AMINOTRANSFERASE-RELATED"/>
    <property type="match status" value="1"/>
</dbReference>
<dbReference type="PANTHER" id="PTHR42885:SF1">
    <property type="entry name" value="THREONINE-PHOSPHATE DECARBOXYLASE"/>
    <property type="match status" value="1"/>
</dbReference>
<evidence type="ECO:0000256" key="1">
    <source>
        <dbReference type="ARBA" id="ARBA00001933"/>
    </source>
</evidence>
<dbReference type="SUPFAM" id="SSF53383">
    <property type="entry name" value="PLP-dependent transferases"/>
    <property type="match status" value="1"/>
</dbReference>
<comment type="caution">
    <text evidence="11">The sequence shown here is derived from an EMBL/GenBank/DDBJ whole genome shotgun (WGS) entry which is preliminary data.</text>
</comment>
<dbReference type="GO" id="GO:0048472">
    <property type="term" value="F:threonine-phosphate decarboxylase activity"/>
    <property type="evidence" value="ECO:0007669"/>
    <property type="project" value="UniProtKB-EC"/>
</dbReference>
<comment type="function">
    <text evidence="2">Decarboxylates L-threonine-O-3-phosphate to yield (R)-1-amino-2-propanol O-2-phosphate, the precursor for the linkage between the nucleotide loop and the corrin ring in cobalamin.</text>
</comment>
<keyword evidence="12" id="KW-1185">Reference proteome</keyword>
<comment type="catalytic activity">
    <reaction evidence="9">
        <text>O-phospho-L-threonine + H(+) = (R)-1-aminopropan-2-yl phosphate + CO2</text>
        <dbReference type="Rhea" id="RHEA:11492"/>
        <dbReference type="ChEBI" id="CHEBI:15378"/>
        <dbReference type="ChEBI" id="CHEBI:16526"/>
        <dbReference type="ChEBI" id="CHEBI:58563"/>
        <dbReference type="ChEBI" id="CHEBI:58675"/>
        <dbReference type="EC" id="4.1.1.81"/>
    </reaction>
</comment>
<evidence type="ECO:0000256" key="8">
    <source>
        <dbReference type="ARBA" id="ARBA00029996"/>
    </source>
</evidence>
<dbReference type="RefSeq" id="WP_195874775.1">
    <property type="nucleotide sequence ID" value="NZ_JADOEL010000002.1"/>
</dbReference>
<gene>
    <name evidence="11" type="ORF">IXC47_04120</name>
</gene>
<sequence>MLEHGGNLHDAIRRYGRPRAEWLDLSTGINPQAYPVPQLSADAWHRLPEPSTALLEAAQAYYGAPQLLPVAGTQAAIQALPRLRARSRVVIAAPSYAEHSYQWRQAGHEVREVAYDQLAAELDHCDVMSVCNPNNPTGARIAPPVLLEWSARLAARGGWLIVDEAFGDMTPQESVAAYTGQPGLIVFRSVGKFFGLAGLRLGFVAAHADLLQQLADVLGPWTVSGPAQQIGTAALSDTVWQQAMHKQLQESGTRLQQLLAAHGKQSHGTALFQYWQDAHPAQFAEQMAQHGIWIRIFSHGVRLGLPADEAGWQRLQHALQPVSQHNQEMK</sequence>
<comment type="pathway">
    <text evidence="3">Cofactor biosynthesis; adenosylcobalamin biosynthesis.</text>
</comment>
<dbReference type="Pfam" id="PF00155">
    <property type="entry name" value="Aminotran_1_2"/>
    <property type="match status" value="1"/>
</dbReference>
<evidence type="ECO:0000313" key="11">
    <source>
        <dbReference type="EMBL" id="MBF8176864.1"/>
    </source>
</evidence>
<evidence type="ECO:0000256" key="7">
    <source>
        <dbReference type="ARBA" id="ARBA00023239"/>
    </source>
</evidence>
<dbReference type="Gene3D" id="3.40.640.10">
    <property type="entry name" value="Type I PLP-dependent aspartate aminotransferase-like (Major domain)"/>
    <property type="match status" value="1"/>
</dbReference>
<dbReference type="InterPro" id="IPR015424">
    <property type="entry name" value="PyrdxlP-dep_Trfase"/>
</dbReference>
<evidence type="ECO:0000256" key="6">
    <source>
        <dbReference type="ARBA" id="ARBA00022898"/>
    </source>
</evidence>
<dbReference type="PROSITE" id="PS00105">
    <property type="entry name" value="AA_TRANSFER_CLASS_1"/>
    <property type="match status" value="1"/>
</dbReference>
<dbReference type="InterPro" id="IPR005860">
    <property type="entry name" value="CobD"/>
</dbReference>
<dbReference type="Proteomes" id="UP000657372">
    <property type="component" value="Unassembled WGS sequence"/>
</dbReference>
<evidence type="ECO:0000256" key="2">
    <source>
        <dbReference type="ARBA" id="ARBA00003444"/>
    </source>
</evidence>
<dbReference type="Gene3D" id="3.90.1150.10">
    <property type="entry name" value="Aspartate Aminotransferase, domain 1"/>
    <property type="match status" value="1"/>
</dbReference>
<evidence type="ECO:0000256" key="3">
    <source>
        <dbReference type="ARBA" id="ARBA00004953"/>
    </source>
</evidence>
<dbReference type="CDD" id="cd00609">
    <property type="entry name" value="AAT_like"/>
    <property type="match status" value="1"/>
</dbReference>
<evidence type="ECO:0000256" key="9">
    <source>
        <dbReference type="ARBA" id="ARBA00048531"/>
    </source>
</evidence>
<dbReference type="InterPro" id="IPR015422">
    <property type="entry name" value="PyrdxlP-dep_Trfase_small"/>
</dbReference>
<keyword evidence="6" id="KW-0663">Pyridoxal phosphate</keyword>
<dbReference type="InterPro" id="IPR015421">
    <property type="entry name" value="PyrdxlP-dep_Trfase_major"/>
</dbReference>
<proteinExistence type="predicted"/>
<accession>A0ABS0ES29</accession>
<dbReference type="EC" id="4.1.1.81" evidence="4"/>
<evidence type="ECO:0000256" key="5">
    <source>
        <dbReference type="ARBA" id="ARBA00022573"/>
    </source>
</evidence>
<keyword evidence="5" id="KW-0169">Cobalamin biosynthesis</keyword>
<comment type="cofactor">
    <cofactor evidence="1">
        <name>pyridoxal 5'-phosphate</name>
        <dbReference type="ChEBI" id="CHEBI:597326"/>
    </cofactor>
</comment>
<evidence type="ECO:0000259" key="10">
    <source>
        <dbReference type="Pfam" id="PF00155"/>
    </source>
</evidence>
<keyword evidence="7 11" id="KW-0456">Lyase</keyword>
<name>A0ABS0ES29_9BURK</name>
<evidence type="ECO:0000313" key="12">
    <source>
        <dbReference type="Proteomes" id="UP000657372"/>
    </source>
</evidence>